<dbReference type="GO" id="GO:0005524">
    <property type="term" value="F:ATP binding"/>
    <property type="evidence" value="ECO:0007669"/>
    <property type="project" value="InterPro"/>
</dbReference>
<dbReference type="InterPro" id="IPR011009">
    <property type="entry name" value="Kinase-like_dom_sf"/>
</dbReference>
<keyword evidence="3" id="KW-0418">Kinase</keyword>
<accession>A0AAV9GDY2</accession>
<evidence type="ECO:0000259" key="2">
    <source>
        <dbReference type="PROSITE" id="PS50011"/>
    </source>
</evidence>
<evidence type="ECO:0000256" key="1">
    <source>
        <dbReference type="SAM" id="MobiDB-lite"/>
    </source>
</evidence>
<name>A0AAV9GDY2_9PEZI</name>
<sequence length="809" mass="91556">MSGQPPRKQLRTNSGTPASQPRGLASPQRRALPQPRTPQQLPSPSLDIDEPPTRPSINVRRYTGDLGDNTIRNAGEQFNKSGPRKGLEADLAGMPGGASPTARNLDRRQRSPNRRYLGIQGSEDHKIYTHNYKGSGQARLLSQFSMLSDGGLDLEGQHIARVAESIEPVVYTCSDDELLEKIQEDLEPALPSYFHKSKQYFLPWTVLHRVLSTATVLRLLRFLNNIDKQRSQSELDALAHKIAPPLNTLGVVNGQFRRTFATLILVDRESMIYSFVDAELNDFALLDIQFEGLKPTSLRFGSLFNGWRSKDIKRFESVRWQLSPTFLAAKRDSDPDPGSSPVSGAGNITYFKRILYNMRSTEEVLPFEPVGREDISGGFADVRFYKLHEDQQDLPRFTRDKSNNPIAVKTLKNESKGTQEQCDAYVNEVYVMERLASALASPHIAKLLATIEVRRTVSKRERSDYHLILEAADRNVEALWSSREWWQRRVVSGEVSYLHLAKWVSRQCYGLTHALWKFHKFPKTDRDINEKTRGLHCDIKPDNLLHYENWNIDDGYDPKGTVDEKLGVIQLSDFGLSSFHSTRSVDSHRVAGDFLNYAAPETDFLLKHSPAAEVWHLGCLFMDFVTWLLEGPEGYERFVDERSTRGLRGERPRFATFTTGGGSPPRTIVEVNPMVLKQATRLSTHPNSSAFTRELCHIAVNYMLVMRDTNQKQKSVDYSSESQQAAADRLTSCQAAEILEGIAHQGDDYFMPSAATVPIVPFDSHKWKRPTLEHHYTLQQLRQISKKVRSGLLPKEAGLTKPAKIVTEK</sequence>
<protein>
    <submittedName>
        <fullName evidence="3">Calcium and calcium/calmodulin-dependent serine/threonine-protein kinase</fullName>
    </submittedName>
</protein>
<feature type="compositionally biased region" description="Polar residues" evidence="1">
    <location>
        <begin position="70"/>
        <end position="80"/>
    </location>
</feature>
<feature type="region of interest" description="Disordered" evidence="1">
    <location>
        <begin position="1"/>
        <end position="114"/>
    </location>
</feature>
<dbReference type="PANTHER" id="PTHR24359:SF1">
    <property type="entry name" value="INHIBITOR OF NUCLEAR FACTOR KAPPA-B KINASE EPSILON SUBUNIT HOMOLOG 1-RELATED"/>
    <property type="match status" value="1"/>
</dbReference>
<dbReference type="PROSITE" id="PS50011">
    <property type="entry name" value="PROTEIN_KINASE_DOM"/>
    <property type="match status" value="1"/>
</dbReference>
<proteinExistence type="predicted"/>
<dbReference type="GO" id="GO:0004674">
    <property type="term" value="F:protein serine/threonine kinase activity"/>
    <property type="evidence" value="ECO:0007669"/>
    <property type="project" value="TreeGrafter"/>
</dbReference>
<reference evidence="3" key="1">
    <citation type="journal article" date="2023" name="Mol. Phylogenet. Evol.">
        <title>Genome-scale phylogeny and comparative genomics of the fungal order Sordariales.</title>
        <authorList>
            <person name="Hensen N."/>
            <person name="Bonometti L."/>
            <person name="Westerberg I."/>
            <person name="Brannstrom I.O."/>
            <person name="Guillou S."/>
            <person name="Cros-Aarteil S."/>
            <person name="Calhoun S."/>
            <person name="Haridas S."/>
            <person name="Kuo A."/>
            <person name="Mondo S."/>
            <person name="Pangilinan J."/>
            <person name="Riley R."/>
            <person name="LaButti K."/>
            <person name="Andreopoulos B."/>
            <person name="Lipzen A."/>
            <person name="Chen C."/>
            <person name="Yan M."/>
            <person name="Daum C."/>
            <person name="Ng V."/>
            <person name="Clum A."/>
            <person name="Steindorff A."/>
            <person name="Ohm R.A."/>
            <person name="Martin F."/>
            <person name="Silar P."/>
            <person name="Natvig D.O."/>
            <person name="Lalanne C."/>
            <person name="Gautier V."/>
            <person name="Ament-Velasquez S.L."/>
            <person name="Kruys A."/>
            <person name="Hutchinson M.I."/>
            <person name="Powell A.J."/>
            <person name="Barry K."/>
            <person name="Miller A.N."/>
            <person name="Grigoriev I.V."/>
            <person name="Debuchy R."/>
            <person name="Gladieux P."/>
            <person name="Hiltunen Thoren M."/>
            <person name="Johannesson H."/>
        </authorList>
    </citation>
    <scope>NUCLEOTIDE SEQUENCE</scope>
    <source>
        <strain evidence="3">PSN243</strain>
    </source>
</reference>
<keyword evidence="4" id="KW-1185">Reference proteome</keyword>
<feature type="domain" description="Protein kinase" evidence="2">
    <location>
        <begin position="368"/>
        <end position="688"/>
    </location>
</feature>
<keyword evidence="3" id="KW-0808">Transferase</keyword>
<dbReference type="SMART" id="SM00220">
    <property type="entry name" value="S_TKc"/>
    <property type="match status" value="1"/>
</dbReference>
<dbReference type="InterPro" id="IPR000719">
    <property type="entry name" value="Prot_kinase_dom"/>
</dbReference>
<comment type="caution">
    <text evidence="3">The sequence shown here is derived from an EMBL/GenBank/DDBJ whole genome shotgun (WGS) entry which is preliminary data.</text>
</comment>
<dbReference type="Gene3D" id="1.10.510.10">
    <property type="entry name" value="Transferase(Phosphotransferase) domain 1"/>
    <property type="match status" value="1"/>
</dbReference>
<gene>
    <name evidence="3" type="ORF">QBC34DRAFT_413041</name>
</gene>
<dbReference type="EMBL" id="MU865964">
    <property type="protein sequence ID" value="KAK4445558.1"/>
    <property type="molecule type" value="Genomic_DNA"/>
</dbReference>
<dbReference type="Proteomes" id="UP001321760">
    <property type="component" value="Unassembled WGS sequence"/>
</dbReference>
<reference evidence="3" key="2">
    <citation type="submission" date="2023-05" db="EMBL/GenBank/DDBJ databases">
        <authorList>
            <consortium name="Lawrence Berkeley National Laboratory"/>
            <person name="Steindorff A."/>
            <person name="Hensen N."/>
            <person name="Bonometti L."/>
            <person name="Westerberg I."/>
            <person name="Brannstrom I.O."/>
            <person name="Guillou S."/>
            <person name="Cros-Aarteil S."/>
            <person name="Calhoun S."/>
            <person name="Haridas S."/>
            <person name="Kuo A."/>
            <person name="Mondo S."/>
            <person name="Pangilinan J."/>
            <person name="Riley R."/>
            <person name="Labutti K."/>
            <person name="Andreopoulos B."/>
            <person name="Lipzen A."/>
            <person name="Chen C."/>
            <person name="Yanf M."/>
            <person name="Daum C."/>
            <person name="Ng V."/>
            <person name="Clum A."/>
            <person name="Ohm R."/>
            <person name="Martin F."/>
            <person name="Silar P."/>
            <person name="Natvig D."/>
            <person name="Lalanne C."/>
            <person name="Gautier V."/>
            <person name="Ament-Velasquez S.L."/>
            <person name="Kruys A."/>
            <person name="Hutchinson M.I."/>
            <person name="Powell A.J."/>
            <person name="Barry K."/>
            <person name="Miller A.N."/>
            <person name="Grigoriev I.V."/>
            <person name="Debuchy R."/>
            <person name="Gladieux P."/>
            <person name="Thoren M.H."/>
            <person name="Johannesson H."/>
        </authorList>
    </citation>
    <scope>NUCLEOTIDE SEQUENCE</scope>
    <source>
        <strain evidence="3">PSN243</strain>
    </source>
</reference>
<dbReference type="PANTHER" id="PTHR24359">
    <property type="entry name" value="SERINE/THREONINE-PROTEIN KINASE SBK1"/>
    <property type="match status" value="1"/>
</dbReference>
<dbReference type="SUPFAM" id="SSF56112">
    <property type="entry name" value="Protein kinase-like (PK-like)"/>
    <property type="match status" value="1"/>
</dbReference>
<dbReference type="Pfam" id="PF00069">
    <property type="entry name" value="Pkinase"/>
    <property type="match status" value="1"/>
</dbReference>
<organism evidence="3 4">
    <name type="scientific">Podospora aff. communis PSN243</name>
    <dbReference type="NCBI Taxonomy" id="3040156"/>
    <lineage>
        <taxon>Eukaryota</taxon>
        <taxon>Fungi</taxon>
        <taxon>Dikarya</taxon>
        <taxon>Ascomycota</taxon>
        <taxon>Pezizomycotina</taxon>
        <taxon>Sordariomycetes</taxon>
        <taxon>Sordariomycetidae</taxon>
        <taxon>Sordariales</taxon>
        <taxon>Podosporaceae</taxon>
        <taxon>Podospora</taxon>
    </lineage>
</organism>
<dbReference type="AlphaFoldDB" id="A0AAV9GDY2"/>
<evidence type="ECO:0000313" key="4">
    <source>
        <dbReference type="Proteomes" id="UP001321760"/>
    </source>
</evidence>
<evidence type="ECO:0000313" key="3">
    <source>
        <dbReference type="EMBL" id="KAK4445558.1"/>
    </source>
</evidence>